<keyword evidence="1" id="KW-0812">Transmembrane</keyword>
<keyword evidence="1" id="KW-0472">Membrane</keyword>
<feature type="transmembrane region" description="Helical" evidence="1">
    <location>
        <begin position="39"/>
        <end position="60"/>
    </location>
</feature>
<dbReference type="InterPro" id="IPR019099">
    <property type="entry name" value="Uncharacterised_PGPGW_TM"/>
</dbReference>
<comment type="caution">
    <text evidence="2">The sequence shown here is derived from an EMBL/GenBank/DDBJ whole genome shotgun (WGS) entry which is preliminary data.</text>
</comment>
<protein>
    <submittedName>
        <fullName evidence="2">Uncharacterized protein</fullName>
    </submittedName>
</protein>
<dbReference type="AlphaFoldDB" id="A0A8J3ZDX1"/>
<keyword evidence="1" id="KW-1133">Transmembrane helix</keyword>
<evidence type="ECO:0000313" key="2">
    <source>
        <dbReference type="EMBL" id="GIJ59468.1"/>
    </source>
</evidence>
<evidence type="ECO:0000256" key="1">
    <source>
        <dbReference type="SAM" id="Phobius"/>
    </source>
</evidence>
<dbReference type="Pfam" id="PF09656">
    <property type="entry name" value="PGPGW"/>
    <property type="match status" value="1"/>
</dbReference>
<dbReference type="Proteomes" id="UP000612585">
    <property type="component" value="Unassembled WGS sequence"/>
</dbReference>
<proteinExistence type="predicted"/>
<name>A0A8J3ZDX1_9ACTN</name>
<dbReference type="EMBL" id="BOPG01000047">
    <property type="protein sequence ID" value="GIJ59468.1"/>
    <property type="molecule type" value="Genomic_DNA"/>
</dbReference>
<evidence type="ECO:0000313" key="3">
    <source>
        <dbReference type="Proteomes" id="UP000612585"/>
    </source>
</evidence>
<keyword evidence="3" id="KW-1185">Reference proteome</keyword>
<accession>A0A8J3ZDX1</accession>
<reference evidence="2" key="1">
    <citation type="submission" date="2021-01" db="EMBL/GenBank/DDBJ databases">
        <title>Whole genome shotgun sequence of Virgisporangium aurantiacum NBRC 16421.</title>
        <authorList>
            <person name="Komaki H."/>
            <person name="Tamura T."/>
        </authorList>
    </citation>
    <scope>NUCLEOTIDE SEQUENCE</scope>
    <source>
        <strain evidence="2">NBRC 16421</strain>
    </source>
</reference>
<gene>
    <name evidence="2" type="ORF">Vau01_069840</name>
</gene>
<sequence length="79" mass="9434">MFGGLAIWAIEFAWAARLLHWVRRQVRNFTQMMKRLHWSLRAASSVAVIAVLLSIAWLWVKHQYGFETLSQFWEYITTH</sequence>
<organism evidence="2 3">
    <name type="scientific">Virgisporangium aurantiacum</name>
    <dbReference type="NCBI Taxonomy" id="175570"/>
    <lineage>
        <taxon>Bacteria</taxon>
        <taxon>Bacillati</taxon>
        <taxon>Actinomycetota</taxon>
        <taxon>Actinomycetes</taxon>
        <taxon>Micromonosporales</taxon>
        <taxon>Micromonosporaceae</taxon>
        <taxon>Virgisporangium</taxon>
    </lineage>
</organism>